<protein>
    <recommendedName>
        <fullName evidence="14">alpha-N-acetylgalactosaminide alpha-2,6-sialyltransferase</fullName>
        <ecNumber evidence="14">2.4.3.3</ecNumber>
    </recommendedName>
</protein>
<dbReference type="InParanoid" id="A0A6J2VDT0"/>
<gene>
    <name evidence="19" type="primary">LOC115812651</name>
</gene>
<name>A0A6J2VDT0_CHACN</name>
<dbReference type="PANTHER" id="PTHR45941">
    <property type="entry name" value="ALPHA-N-ACETYLGALACTOSAMINIDE ALPHA-2,6-SIALYLTRANSFERASE 2-LIKE-RELATED"/>
    <property type="match status" value="1"/>
</dbReference>
<keyword evidence="10" id="KW-0472">Membrane</keyword>
<dbReference type="InterPro" id="IPR012163">
    <property type="entry name" value="Sialyl_trans"/>
</dbReference>
<evidence type="ECO:0000256" key="13">
    <source>
        <dbReference type="ARBA" id="ARBA00036348"/>
    </source>
</evidence>
<dbReference type="PIRSF" id="PIRSF005557">
    <property type="entry name" value="Sialyl_trans"/>
    <property type="match status" value="1"/>
</dbReference>
<comment type="catalytic activity">
    <reaction evidence="13">
        <text>a beta-D-galactosyl-(1-&gt;3)-N-acetyl-alpha-D-galactosaminyl derivative + CMP-N-acetyl-beta-neuraminate = a beta-D-galactosyl-(1-&gt;3)-[N-acetyl-alpha-neuraminyl-(2-&gt;6)]-N-acetyl-alpha-D-galactosaminyl derivative + CMP + H(+)</text>
        <dbReference type="Rhea" id="RHEA:11136"/>
        <dbReference type="ChEBI" id="CHEBI:15378"/>
        <dbReference type="ChEBI" id="CHEBI:57812"/>
        <dbReference type="ChEBI" id="CHEBI:60377"/>
        <dbReference type="ChEBI" id="CHEBI:133470"/>
        <dbReference type="ChEBI" id="CHEBI:140764"/>
        <dbReference type="EC" id="2.4.3.3"/>
    </reaction>
    <physiologicalReaction direction="left-to-right" evidence="13">
        <dbReference type="Rhea" id="RHEA:11137"/>
    </physiologicalReaction>
</comment>
<evidence type="ECO:0000256" key="7">
    <source>
        <dbReference type="ARBA" id="ARBA00022968"/>
    </source>
</evidence>
<accession>A0A6J2VDT0</accession>
<feature type="disulfide bond" evidence="17">
    <location>
        <begin position="121"/>
        <end position="287"/>
    </location>
</feature>
<comment type="catalytic activity">
    <reaction evidence="16">
        <text>a 3-O-[N-acetyl-alpha-D-galactosaminyl]-L-threonyl-[protein] + CMP-N-acetyl-beta-neuraminate = a 3-O-[N-acetyl-alpha-neuraminosyl-(2-&gt;6)-N-acetyl-alpha-D-galactosaminyl]-L-threonyl-[protein] + CMP + H(+)</text>
        <dbReference type="Rhea" id="RHEA:81643"/>
        <dbReference type="Rhea" id="RHEA-COMP:11689"/>
        <dbReference type="Rhea" id="RHEA-COMP:19720"/>
        <dbReference type="ChEBI" id="CHEBI:15378"/>
        <dbReference type="ChEBI" id="CHEBI:57812"/>
        <dbReference type="ChEBI" id="CHEBI:60377"/>
        <dbReference type="ChEBI" id="CHEBI:87075"/>
        <dbReference type="ChEBI" id="CHEBI:231970"/>
    </reaction>
    <physiologicalReaction direction="left-to-right" evidence="16">
        <dbReference type="Rhea" id="RHEA:81644"/>
    </physiologicalReaction>
</comment>
<proteinExistence type="inferred from homology"/>
<dbReference type="Gene3D" id="3.90.1480.20">
    <property type="entry name" value="Glycosyl transferase family 29"/>
    <property type="match status" value="1"/>
</dbReference>
<dbReference type="OrthoDB" id="10264956at2759"/>
<keyword evidence="4" id="KW-0328">Glycosyltransferase</keyword>
<keyword evidence="6" id="KW-0812">Transmembrane</keyword>
<keyword evidence="9" id="KW-0333">Golgi apparatus</keyword>
<evidence type="ECO:0000256" key="16">
    <source>
        <dbReference type="ARBA" id="ARBA00052285"/>
    </source>
</evidence>
<sequence>MAKITPIPVLYKKDFEKLPEWDFEDVYLHSSRPKETACPESLRRSKDEEFQKAFIPNIQLFLHKDHMNITEWNRLAHFNNPFGFMEYNYDEIKRAVDLIPKPESSQLLPVPSNDSEGCISCAVVGTGGILYGSKKGKEIDSHDYVFRLNGAVIEGFEEDVGNKTSVYVHTAYSLTQAPMTLKKFGFKGIPRDEGIKYVMIPEGLRDYQFLQGLLQGKEVTDGPFMNSRPWIYYRGQFDKRRFYVLHPDFLRYIRKRFLPSKQLRNKSWVYYRPTNGAFTVFLALHTCDVVDIYGFMTEDYDKYSNYYYEKLAKTKVIFYINHDYKLEMKTWQKLHNSKIIRLYQRAENTENRTTKSSAKHQQQT</sequence>
<evidence type="ECO:0000256" key="14">
    <source>
        <dbReference type="ARBA" id="ARBA00039109"/>
    </source>
</evidence>
<keyword evidence="12" id="KW-0325">Glycoprotein</keyword>
<evidence type="ECO:0000256" key="4">
    <source>
        <dbReference type="ARBA" id="ARBA00022676"/>
    </source>
</evidence>
<keyword evidence="7" id="KW-0735">Signal-anchor</keyword>
<evidence type="ECO:0000313" key="18">
    <source>
        <dbReference type="Proteomes" id="UP000504632"/>
    </source>
</evidence>
<dbReference type="GO" id="GO:0001665">
    <property type="term" value="F:alpha-N-acetylgalactosaminide alpha-2,6-sialyltransferase activity"/>
    <property type="evidence" value="ECO:0007669"/>
    <property type="project" value="UniProtKB-EC"/>
</dbReference>
<dbReference type="GO" id="GO:0009312">
    <property type="term" value="P:oligosaccharide biosynthetic process"/>
    <property type="evidence" value="ECO:0007669"/>
    <property type="project" value="TreeGrafter"/>
</dbReference>
<dbReference type="Proteomes" id="UP000504632">
    <property type="component" value="Chromosome 5"/>
</dbReference>
<dbReference type="AlphaFoldDB" id="A0A6J2VDT0"/>
<evidence type="ECO:0000256" key="11">
    <source>
        <dbReference type="ARBA" id="ARBA00023157"/>
    </source>
</evidence>
<evidence type="ECO:0000256" key="8">
    <source>
        <dbReference type="ARBA" id="ARBA00022989"/>
    </source>
</evidence>
<evidence type="ECO:0000256" key="9">
    <source>
        <dbReference type="ARBA" id="ARBA00023034"/>
    </source>
</evidence>
<evidence type="ECO:0000256" key="2">
    <source>
        <dbReference type="ARBA" id="ARBA00004922"/>
    </source>
</evidence>
<dbReference type="InterPro" id="IPR001675">
    <property type="entry name" value="Glyco_trans_29"/>
</dbReference>
<dbReference type="PANTHER" id="PTHR45941:SF1">
    <property type="entry name" value="ALPHA-N-ACETYLGALACTOSAMINIDE ALPHA-2,6-SIALYLTRANSFERASE 1"/>
    <property type="match status" value="1"/>
</dbReference>
<evidence type="ECO:0000256" key="5">
    <source>
        <dbReference type="ARBA" id="ARBA00022679"/>
    </source>
</evidence>
<dbReference type="InterPro" id="IPR038578">
    <property type="entry name" value="GT29-like_sf"/>
</dbReference>
<comment type="subcellular location">
    <subcellularLocation>
        <location evidence="1">Golgi apparatus membrane</location>
        <topology evidence="1">Single-pass type II membrane protein</topology>
    </subcellularLocation>
</comment>
<evidence type="ECO:0000256" key="6">
    <source>
        <dbReference type="ARBA" id="ARBA00022692"/>
    </source>
</evidence>
<dbReference type="GeneID" id="115812651"/>
<keyword evidence="5" id="KW-0808">Transferase</keyword>
<dbReference type="GO" id="GO:0000139">
    <property type="term" value="C:Golgi membrane"/>
    <property type="evidence" value="ECO:0007669"/>
    <property type="project" value="UniProtKB-SubCell"/>
</dbReference>
<evidence type="ECO:0000256" key="10">
    <source>
        <dbReference type="ARBA" id="ARBA00023136"/>
    </source>
</evidence>
<dbReference type="Pfam" id="PF00777">
    <property type="entry name" value="Glyco_transf_29"/>
    <property type="match status" value="1"/>
</dbReference>
<comment type="pathway">
    <text evidence="2">Protein modification; protein glycosylation.</text>
</comment>
<reference evidence="19" key="1">
    <citation type="submission" date="2025-08" db="UniProtKB">
        <authorList>
            <consortium name="RefSeq"/>
        </authorList>
    </citation>
    <scope>IDENTIFICATION</scope>
</reference>
<keyword evidence="8" id="KW-1133">Transmembrane helix</keyword>
<comment type="similarity">
    <text evidence="3">Belongs to the glycosyltransferase 29 family.</text>
</comment>
<comment type="catalytic activity">
    <reaction evidence="15">
        <text>a 3-O-[N-acetyl-alpha-neuraminyl-(2-&gt;3)-beta-D-galactosyl-(1-&gt;3)-N-acetyl-alpha-D-galactosaminyl]-L-threonyl-[protein] + CMP-N-acetyl-beta-neuraminate = a 3-O-{alpha-Neu5Ac-(2-&gt;3)-beta-D-Gal-(1-&gt;3)-[alpha-Neu5Ac-(2-&gt;6)]-alpha-D-GalNAc}-L-threonyl-[protein] + CMP + H(+)</text>
        <dbReference type="Rhea" id="RHEA:81659"/>
        <dbReference type="Rhea" id="RHEA-COMP:14417"/>
        <dbReference type="Rhea" id="RHEA-COMP:16763"/>
        <dbReference type="ChEBI" id="CHEBI:15378"/>
        <dbReference type="ChEBI" id="CHEBI:57812"/>
        <dbReference type="ChEBI" id="CHEBI:60377"/>
        <dbReference type="ChEBI" id="CHEBI:139598"/>
        <dbReference type="ChEBI" id="CHEBI:156398"/>
    </reaction>
    <physiologicalReaction direction="left-to-right" evidence="15">
        <dbReference type="Rhea" id="RHEA:81660"/>
    </physiologicalReaction>
</comment>
<evidence type="ECO:0000256" key="12">
    <source>
        <dbReference type="ARBA" id="ARBA00023180"/>
    </source>
</evidence>
<evidence type="ECO:0000256" key="1">
    <source>
        <dbReference type="ARBA" id="ARBA00004323"/>
    </source>
</evidence>
<evidence type="ECO:0000256" key="15">
    <source>
        <dbReference type="ARBA" id="ARBA00050664"/>
    </source>
</evidence>
<evidence type="ECO:0000256" key="3">
    <source>
        <dbReference type="ARBA" id="ARBA00006003"/>
    </source>
</evidence>
<evidence type="ECO:0000256" key="17">
    <source>
        <dbReference type="PIRSR" id="PIRSR005557-2"/>
    </source>
</evidence>
<keyword evidence="18" id="KW-1185">Reference proteome</keyword>
<keyword evidence="11" id="KW-1015">Disulfide bond</keyword>
<evidence type="ECO:0000313" key="19">
    <source>
        <dbReference type="RefSeq" id="XP_030630995.1"/>
    </source>
</evidence>
<dbReference type="EC" id="2.4.3.3" evidence="14"/>
<organism evidence="18 19">
    <name type="scientific">Chanos chanos</name>
    <name type="common">Milkfish</name>
    <name type="synonym">Mugil chanos</name>
    <dbReference type="NCBI Taxonomy" id="29144"/>
    <lineage>
        <taxon>Eukaryota</taxon>
        <taxon>Metazoa</taxon>
        <taxon>Chordata</taxon>
        <taxon>Craniata</taxon>
        <taxon>Vertebrata</taxon>
        <taxon>Euteleostomi</taxon>
        <taxon>Actinopterygii</taxon>
        <taxon>Neopterygii</taxon>
        <taxon>Teleostei</taxon>
        <taxon>Ostariophysi</taxon>
        <taxon>Gonorynchiformes</taxon>
        <taxon>Chanidae</taxon>
        <taxon>Chanos</taxon>
    </lineage>
</organism>
<dbReference type="RefSeq" id="XP_030630995.1">
    <property type="nucleotide sequence ID" value="XM_030775135.1"/>
</dbReference>